<proteinExistence type="predicted"/>
<accession>A0A9N9EI70</accession>
<name>A0A9N9EI70_9GLOM</name>
<feature type="compositionally biased region" description="Basic and acidic residues" evidence="1">
    <location>
        <begin position="102"/>
        <end position="116"/>
    </location>
</feature>
<evidence type="ECO:0000313" key="3">
    <source>
        <dbReference type="Proteomes" id="UP000789396"/>
    </source>
</evidence>
<dbReference type="OrthoDB" id="2441724at2759"/>
<dbReference type="AlphaFoldDB" id="A0A9N9EI70"/>
<comment type="caution">
    <text evidence="2">The sequence shown here is derived from an EMBL/GenBank/DDBJ whole genome shotgun (WGS) entry which is preliminary data.</text>
</comment>
<dbReference type="Proteomes" id="UP000789396">
    <property type="component" value="Unassembled WGS sequence"/>
</dbReference>
<gene>
    <name evidence="2" type="ORF">RFULGI_LOCUS9294</name>
</gene>
<protein>
    <submittedName>
        <fullName evidence="2">8606_t:CDS:1</fullName>
    </submittedName>
</protein>
<evidence type="ECO:0000256" key="1">
    <source>
        <dbReference type="SAM" id="MobiDB-lite"/>
    </source>
</evidence>
<reference evidence="2" key="1">
    <citation type="submission" date="2021-06" db="EMBL/GenBank/DDBJ databases">
        <authorList>
            <person name="Kallberg Y."/>
            <person name="Tangrot J."/>
            <person name="Rosling A."/>
        </authorList>
    </citation>
    <scope>NUCLEOTIDE SEQUENCE</scope>
    <source>
        <strain evidence="2">IN212</strain>
    </source>
</reference>
<organism evidence="2 3">
    <name type="scientific">Racocetra fulgida</name>
    <dbReference type="NCBI Taxonomy" id="60492"/>
    <lineage>
        <taxon>Eukaryota</taxon>
        <taxon>Fungi</taxon>
        <taxon>Fungi incertae sedis</taxon>
        <taxon>Mucoromycota</taxon>
        <taxon>Glomeromycotina</taxon>
        <taxon>Glomeromycetes</taxon>
        <taxon>Diversisporales</taxon>
        <taxon>Gigasporaceae</taxon>
        <taxon>Racocetra</taxon>
    </lineage>
</organism>
<feature type="compositionally biased region" description="Low complexity" evidence="1">
    <location>
        <begin position="131"/>
        <end position="141"/>
    </location>
</feature>
<keyword evidence="3" id="KW-1185">Reference proteome</keyword>
<evidence type="ECO:0000313" key="2">
    <source>
        <dbReference type="EMBL" id="CAG8672791.1"/>
    </source>
</evidence>
<sequence length="141" mass="15800">MTASTSTHLTIADKVSDSNKCPLKISLIGVSQGMPVEIKDTDNSVLETLISNYLLYIHQNVTKNLEDSFKESTHSLKCKRSEENIKTENVILTNATNNSIQTDKEPETDMTEKRSDEDNECPTRNTHNSKKINNSIVNSNE</sequence>
<feature type="region of interest" description="Disordered" evidence="1">
    <location>
        <begin position="95"/>
        <end position="141"/>
    </location>
</feature>
<dbReference type="EMBL" id="CAJVPZ010016354">
    <property type="protein sequence ID" value="CAG8672791.1"/>
    <property type="molecule type" value="Genomic_DNA"/>
</dbReference>